<organism evidence="4 5">
    <name type="scientific">Jeotgalibaca arthritidis</name>
    <dbReference type="NCBI Taxonomy" id="1868794"/>
    <lineage>
        <taxon>Bacteria</taxon>
        <taxon>Bacillati</taxon>
        <taxon>Bacillota</taxon>
        <taxon>Bacilli</taxon>
        <taxon>Lactobacillales</taxon>
        <taxon>Carnobacteriaceae</taxon>
        <taxon>Jeotgalibaca</taxon>
    </lineage>
</organism>
<evidence type="ECO:0000259" key="3">
    <source>
        <dbReference type="Pfam" id="PF03413"/>
    </source>
</evidence>
<feature type="signal peptide" evidence="2">
    <location>
        <begin position="1"/>
        <end position="18"/>
    </location>
</feature>
<evidence type="ECO:0000313" key="5">
    <source>
        <dbReference type="Proteomes" id="UP000501451"/>
    </source>
</evidence>
<accession>A0A6G7KAZ1</accession>
<keyword evidence="5" id="KW-1185">Reference proteome</keyword>
<dbReference type="RefSeq" id="WP_166162608.1">
    <property type="nucleotide sequence ID" value="NZ_CP049740.1"/>
</dbReference>
<feature type="chain" id="PRO_5038711484" description="PepSY domain-containing protein" evidence="2">
    <location>
        <begin position="19"/>
        <end position="193"/>
    </location>
</feature>
<keyword evidence="2" id="KW-0732">Signal</keyword>
<feature type="domain" description="PepSY" evidence="3">
    <location>
        <begin position="56"/>
        <end position="114"/>
    </location>
</feature>
<evidence type="ECO:0000313" key="4">
    <source>
        <dbReference type="EMBL" id="QII82371.1"/>
    </source>
</evidence>
<dbReference type="AlphaFoldDB" id="A0A6G7KAZ1"/>
<dbReference type="KEGG" id="jar:G7057_07945"/>
<dbReference type="EMBL" id="CP049740">
    <property type="protein sequence ID" value="QII82371.1"/>
    <property type="molecule type" value="Genomic_DNA"/>
</dbReference>
<feature type="compositionally biased region" description="Polar residues" evidence="1">
    <location>
        <begin position="35"/>
        <end position="47"/>
    </location>
</feature>
<dbReference type="PROSITE" id="PS51257">
    <property type="entry name" value="PROKAR_LIPOPROTEIN"/>
    <property type="match status" value="1"/>
</dbReference>
<dbReference type="Pfam" id="PF03413">
    <property type="entry name" value="PepSY"/>
    <property type="match status" value="2"/>
</dbReference>
<dbReference type="Gene3D" id="3.10.450.40">
    <property type="match status" value="2"/>
</dbReference>
<dbReference type="InterPro" id="IPR025711">
    <property type="entry name" value="PepSY"/>
</dbReference>
<evidence type="ECO:0000256" key="2">
    <source>
        <dbReference type="SAM" id="SignalP"/>
    </source>
</evidence>
<reference evidence="4 5" key="1">
    <citation type="journal article" date="2017" name="Int. J. Syst. Evol. Microbiol.">
        <title>Jeotgalibaca porci sp. nov. and Jeotgalibaca arthritidis sp. nov., isolated from pigs, and emended description of the genus Jeotgalibaca.</title>
        <authorList>
            <person name="Zamora L."/>
            <person name="Perez-Sancho M."/>
            <person name="Dominguez L."/>
            <person name="Fernandez-Garayzabal J.F."/>
            <person name="Vela A.I."/>
        </authorList>
    </citation>
    <scope>NUCLEOTIDE SEQUENCE [LARGE SCALE GENOMIC DNA]</scope>
    <source>
        <strain evidence="4 5">CECT 9157</strain>
    </source>
</reference>
<proteinExistence type="predicted"/>
<sequence>MKVWRTVTFTAFSALALAACSNEPSPGETPVSDPATENNSSVVESSTTDQAMADVISMDQALDVFWQEYPDAQIKEVDFDEDWGEWTYQITGIFEDREYEVEINATTSNVEKVEDDRLDDDDRDVLTLDGLITPDEAVSIARQEVEADATLEGWNLSFDDDRMQAEYEVEFKGSDDRDVTIHAETGDVLEVER</sequence>
<evidence type="ECO:0000256" key="1">
    <source>
        <dbReference type="SAM" id="MobiDB-lite"/>
    </source>
</evidence>
<gene>
    <name evidence="4" type="ORF">G7057_07945</name>
</gene>
<feature type="region of interest" description="Disordered" evidence="1">
    <location>
        <begin position="22"/>
        <end position="47"/>
    </location>
</feature>
<feature type="domain" description="PepSY" evidence="3">
    <location>
        <begin position="132"/>
        <end position="192"/>
    </location>
</feature>
<dbReference type="Proteomes" id="UP000501451">
    <property type="component" value="Chromosome"/>
</dbReference>
<protein>
    <recommendedName>
        <fullName evidence="3">PepSY domain-containing protein</fullName>
    </recommendedName>
</protein>
<name>A0A6G7KAZ1_9LACT</name>